<name>A0A151NQA4_ALLMI</name>
<accession>A0A151NQA4</accession>
<dbReference type="Proteomes" id="UP000050525">
    <property type="component" value="Unassembled WGS sequence"/>
</dbReference>
<gene>
    <name evidence="2" type="ORF">Y1Q_0022600</name>
</gene>
<sequence length="70" mass="7907">MIASNFMCVMDGTGDDKSWQLLARANENRLAQRDGKVRRLLRGDRGSGRGKNSGRKLNNSLKFPGERDKR</sequence>
<proteinExistence type="predicted"/>
<feature type="compositionally biased region" description="Basic and acidic residues" evidence="1">
    <location>
        <begin position="34"/>
        <end position="47"/>
    </location>
</feature>
<dbReference type="EMBL" id="AKHW03002395">
    <property type="protein sequence ID" value="KYO39022.1"/>
    <property type="molecule type" value="Genomic_DNA"/>
</dbReference>
<organism evidence="2 3">
    <name type="scientific">Alligator mississippiensis</name>
    <name type="common">American alligator</name>
    <dbReference type="NCBI Taxonomy" id="8496"/>
    <lineage>
        <taxon>Eukaryota</taxon>
        <taxon>Metazoa</taxon>
        <taxon>Chordata</taxon>
        <taxon>Craniata</taxon>
        <taxon>Vertebrata</taxon>
        <taxon>Euteleostomi</taxon>
        <taxon>Archelosauria</taxon>
        <taxon>Archosauria</taxon>
        <taxon>Crocodylia</taxon>
        <taxon>Alligatoridae</taxon>
        <taxon>Alligatorinae</taxon>
        <taxon>Alligator</taxon>
    </lineage>
</organism>
<feature type="region of interest" description="Disordered" evidence="1">
    <location>
        <begin position="34"/>
        <end position="70"/>
    </location>
</feature>
<dbReference type="AlphaFoldDB" id="A0A151NQA4"/>
<comment type="caution">
    <text evidence="2">The sequence shown here is derived from an EMBL/GenBank/DDBJ whole genome shotgun (WGS) entry which is preliminary data.</text>
</comment>
<evidence type="ECO:0000313" key="2">
    <source>
        <dbReference type="EMBL" id="KYO39022.1"/>
    </source>
</evidence>
<keyword evidence="3" id="KW-1185">Reference proteome</keyword>
<protein>
    <submittedName>
        <fullName evidence="2">Uncharacterized protein</fullName>
    </submittedName>
</protein>
<reference evidence="2 3" key="1">
    <citation type="journal article" date="2012" name="Genome Biol.">
        <title>Sequencing three crocodilian genomes to illuminate the evolution of archosaurs and amniotes.</title>
        <authorList>
            <person name="St John J.A."/>
            <person name="Braun E.L."/>
            <person name="Isberg S.R."/>
            <person name="Miles L.G."/>
            <person name="Chong A.Y."/>
            <person name="Gongora J."/>
            <person name="Dalzell P."/>
            <person name="Moran C."/>
            <person name="Bed'hom B."/>
            <person name="Abzhanov A."/>
            <person name="Burgess S.C."/>
            <person name="Cooksey A.M."/>
            <person name="Castoe T.A."/>
            <person name="Crawford N.G."/>
            <person name="Densmore L.D."/>
            <person name="Drew J.C."/>
            <person name="Edwards S.V."/>
            <person name="Faircloth B.C."/>
            <person name="Fujita M.K."/>
            <person name="Greenwold M.J."/>
            <person name="Hoffmann F.G."/>
            <person name="Howard J.M."/>
            <person name="Iguchi T."/>
            <person name="Janes D.E."/>
            <person name="Khan S.Y."/>
            <person name="Kohno S."/>
            <person name="de Koning A.J."/>
            <person name="Lance S.L."/>
            <person name="McCarthy F.M."/>
            <person name="McCormack J.E."/>
            <person name="Merchant M.E."/>
            <person name="Peterson D.G."/>
            <person name="Pollock D.D."/>
            <person name="Pourmand N."/>
            <person name="Raney B.J."/>
            <person name="Roessler K.A."/>
            <person name="Sanford J.R."/>
            <person name="Sawyer R.H."/>
            <person name="Schmidt C.J."/>
            <person name="Triplett E.W."/>
            <person name="Tuberville T.D."/>
            <person name="Venegas-Anaya M."/>
            <person name="Howard J.T."/>
            <person name="Jarvis E.D."/>
            <person name="Guillette L.J.Jr."/>
            <person name="Glenn T.C."/>
            <person name="Green R.E."/>
            <person name="Ray D.A."/>
        </authorList>
    </citation>
    <scope>NUCLEOTIDE SEQUENCE [LARGE SCALE GENOMIC DNA]</scope>
    <source>
        <strain evidence="2">KSC_2009_1</strain>
    </source>
</reference>
<evidence type="ECO:0000313" key="3">
    <source>
        <dbReference type="Proteomes" id="UP000050525"/>
    </source>
</evidence>
<evidence type="ECO:0000256" key="1">
    <source>
        <dbReference type="SAM" id="MobiDB-lite"/>
    </source>
</evidence>